<dbReference type="OrthoDB" id="2247035at2"/>
<dbReference type="RefSeq" id="WP_068225645.1">
    <property type="nucleotide sequence ID" value="NZ_CP014623.1"/>
</dbReference>
<dbReference type="InterPro" id="IPR018690">
    <property type="entry name" value="DUF2187"/>
</dbReference>
<evidence type="ECO:0000313" key="2">
    <source>
        <dbReference type="Proteomes" id="UP000078582"/>
    </source>
</evidence>
<sequence>MEIQIGNTVRCKANGNMEADFSGKVEKVYDNSALVNITDYAKTDEINFDDLQHKAVISLAKMKLVE</sequence>
<keyword evidence="2" id="KW-1185">Reference proteome</keyword>
<name>A0A192H1T4_9LACO</name>
<dbReference type="Proteomes" id="UP000078582">
    <property type="component" value="Chromosome"/>
</dbReference>
<dbReference type="KEGG" id="lbt:AYR52_08710"/>
<dbReference type="EMBL" id="CP014873">
    <property type="protein sequence ID" value="ANK62238.1"/>
    <property type="molecule type" value="Genomic_DNA"/>
</dbReference>
<organism evidence="1 2">
    <name type="scientific">Loigolactobacillus backii</name>
    <dbReference type="NCBI Taxonomy" id="375175"/>
    <lineage>
        <taxon>Bacteria</taxon>
        <taxon>Bacillati</taxon>
        <taxon>Bacillota</taxon>
        <taxon>Bacilli</taxon>
        <taxon>Lactobacillales</taxon>
        <taxon>Lactobacillaceae</taxon>
        <taxon>Loigolactobacillus</taxon>
    </lineage>
</organism>
<proteinExistence type="predicted"/>
<dbReference type="AlphaFoldDB" id="A0A192H1T4"/>
<dbReference type="GeneID" id="42981660"/>
<accession>A0A192H1T4</accession>
<protein>
    <submittedName>
        <fullName evidence="1">Uncharacterized protein</fullName>
    </submittedName>
</protein>
<dbReference type="Pfam" id="PF09953">
    <property type="entry name" value="DUF2187"/>
    <property type="match status" value="1"/>
</dbReference>
<evidence type="ECO:0000313" key="1">
    <source>
        <dbReference type="EMBL" id="ANK62238.1"/>
    </source>
</evidence>
<reference evidence="1 2" key="1">
    <citation type="submission" date="2016-03" db="EMBL/GenBank/DDBJ databases">
        <title>Pediococcus and Lactobacillus from brewery environment - whole genome sequencing and assembly.</title>
        <authorList>
            <person name="Behr J."/>
            <person name="Geissler A.J."/>
            <person name="Vogel R.F."/>
        </authorList>
    </citation>
    <scope>NUCLEOTIDE SEQUENCE [LARGE SCALE GENOMIC DNA]</scope>
    <source>
        <strain evidence="1 2">TMW 1.1989</strain>
    </source>
</reference>
<dbReference type="STRING" id="375175.AYR53_05290"/>
<gene>
    <name evidence="1" type="ORF">AYR53_05290</name>
</gene>